<organism evidence="1">
    <name type="scientific">Rhizophora mucronata</name>
    <name type="common">Asiatic mangrove</name>
    <dbReference type="NCBI Taxonomy" id="61149"/>
    <lineage>
        <taxon>Eukaryota</taxon>
        <taxon>Viridiplantae</taxon>
        <taxon>Streptophyta</taxon>
        <taxon>Embryophyta</taxon>
        <taxon>Tracheophyta</taxon>
        <taxon>Spermatophyta</taxon>
        <taxon>Magnoliopsida</taxon>
        <taxon>eudicotyledons</taxon>
        <taxon>Gunneridae</taxon>
        <taxon>Pentapetalae</taxon>
        <taxon>rosids</taxon>
        <taxon>fabids</taxon>
        <taxon>Malpighiales</taxon>
        <taxon>Rhizophoraceae</taxon>
        <taxon>Rhizophora</taxon>
    </lineage>
</organism>
<dbReference type="AlphaFoldDB" id="A0A2P2N218"/>
<reference evidence="1" key="1">
    <citation type="submission" date="2018-02" db="EMBL/GenBank/DDBJ databases">
        <title>Rhizophora mucronata_Transcriptome.</title>
        <authorList>
            <person name="Meera S.P."/>
            <person name="Sreeshan A."/>
            <person name="Augustine A."/>
        </authorList>
    </citation>
    <scope>NUCLEOTIDE SEQUENCE</scope>
    <source>
        <tissue evidence="1">Leaf</tissue>
    </source>
</reference>
<protein>
    <submittedName>
        <fullName evidence="1">Uncharacterized protein</fullName>
    </submittedName>
</protein>
<name>A0A2P2N218_RHIMU</name>
<dbReference type="EMBL" id="GGEC01056045">
    <property type="protein sequence ID" value="MBX36529.1"/>
    <property type="molecule type" value="Transcribed_RNA"/>
</dbReference>
<evidence type="ECO:0000313" key="1">
    <source>
        <dbReference type="EMBL" id="MBX36529.1"/>
    </source>
</evidence>
<sequence length="51" mass="5582">MTLNATDGTRPSSYAHNQAFYGFLAQYTSKRFVGQTLTKCRSALDCAAQCS</sequence>
<accession>A0A2P2N218</accession>
<proteinExistence type="predicted"/>